<proteinExistence type="inferred from homology"/>
<comment type="caution">
    <text evidence="4">The sequence shown here is derived from an EMBL/GenBank/DDBJ whole genome shotgun (WGS) entry which is preliminary data.</text>
</comment>
<evidence type="ECO:0000256" key="3">
    <source>
        <dbReference type="HAMAP-Rule" id="MF_00789"/>
    </source>
</evidence>
<dbReference type="EMBL" id="PYMB01000019">
    <property type="protein sequence ID" value="PSW08701.1"/>
    <property type="molecule type" value="Genomic_DNA"/>
</dbReference>
<organism evidence="4 5">
    <name type="scientific">Photobacterium rosenbergii</name>
    <dbReference type="NCBI Taxonomy" id="294936"/>
    <lineage>
        <taxon>Bacteria</taxon>
        <taxon>Pseudomonadati</taxon>
        <taxon>Pseudomonadota</taxon>
        <taxon>Gammaproteobacteria</taxon>
        <taxon>Vibrionales</taxon>
        <taxon>Vibrionaceae</taxon>
        <taxon>Photobacterium</taxon>
    </lineage>
</organism>
<evidence type="ECO:0000313" key="5">
    <source>
        <dbReference type="Proteomes" id="UP000241346"/>
    </source>
</evidence>
<accession>A0A2T3N735</accession>
<dbReference type="InterPro" id="IPR018635">
    <property type="entry name" value="UPF0319"/>
</dbReference>
<dbReference type="Proteomes" id="UP000241346">
    <property type="component" value="Unassembled WGS sequence"/>
</dbReference>
<sequence precursor="true">MKFRTALMALAACGISFSTLADVKLDLPYQADLVLVNGVEQDGNDTLTLPNGVNQFAFTYIDSLRENGDDYLYKSDVIIVKFDASDEALKLDLPKLRTAQDARKFNKSPQLALVAANGEKIDFEQDKLIKSGLQFGRDFEKEIAVYNQSGKAAAVATTAAVAATAAVPTTLPATAAPAATSPKPPVDQQQTRNVAENMLNYWYEQADEATRARFKAKINQE</sequence>
<evidence type="ECO:0000256" key="1">
    <source>
        <dbReference type="ARBA" id="ARBA00008490"/>
    </source>
</evidence>
<protein>
    <recommendedName>
        <fullName evidence="3">UPF0319 protein C9J01_22845</fullName>
    </recommendedName>
</protein>
<evidence type="ECO:0000256" key="2">
    <source>
        <dbReference type="ARBA" id="ARBA00022729"/>
    </source>
</evidence>
<dbReference type="PANTHER" id="PTHR38108">
    <property type="entry name" value="UPF0319 PROTEIN YCCT"/>
    <property type="match status" value="1"/>
</dbReference>
<dbReference type="PANTHER" id="PTHR38108:SF1">
    <property type="entry name" value="UPF0319 PROTEIN YCCT"/>
    <property type="match status" value="1"/>
</dbReference>
<evidence type="ECO:0000313" key="4">
    <source>
        <dbReference type="EMBL" id="PSW08701.1"/>
    </source>
</evidence>
<name>A0A2T3N735_9GAMM</name>
<dbReference type="AlphaFoldDB" id="A0A2T3N735"/>
<feature type="signal peptide" evidence="3">
    <location>
        <begin position="1"/>
        <end position="21"/>
    </location>
</feature>
<reference evidence="4 5" key="1">
    <citation type="submission" date="2018-03" db="EMBL/GenBank/DDBJ databases">
        <title>Whole genome sequencing of Histamine producing bacteria.</title>
        <authorList>
            <person name="Butler K."/>
        </authorList>
    </citation>
    <scope>NUCLEOTIDE SEQUENCE [LARGE SCALE GENOMIC DNA]</scope>
    <source>
        <strain evidence="4 5">DSM 19138</strain>
    </source>
</reference>
<feature type="chain" id="PRO_5015793286" description="UPF0319 protein C9J01_22845" evidence="3">
    <location>
        <begin position="22"/>
        <end position="221"/>
    </location>
</feature>
<dbReference type="Pfam" id="PF09829">
    <property type="entry name" value="DUF2057"/>
    <property type="match status" value="1"/>
</dbReference>
<keyword evidence="2 3" id="KW-0732">Signal</keyword>
<dbReference type="RefSeq" id="WP_107300441.1">
    <property type="nucleotide sequence ID" value="NZ_JAHVIB010000004.1"/>
</dbReference>
<dbReference type="OrthoDB" id="7058190at2"/>
<dbReference type="HAMAP" id="MF_00789">
    <property type="entry name" value="UPF0319"/>
    <property type="match status" value="1"/>
</dbReference>
<gene>
    <name evidence="4" type="ORF">C9J01_22845</name>
</gene>
<comment type="similarity">
    <text evidence="1 3">Belongs to the UPF0319 family.</text>
</comment>